<keyword evidence="6" id="KW-1185">Reference proteome</keyword>
<dbReference type="PANTHER" id="PTHR42781:SF8">
    <property type="entry name" value="BICARBONATE TRANSPORT ATP-BINDING PROTEIN CMPC"/>
    <property type="match status" value="1"/>
</dbReference>
<dbReference type="GO" id="GO:0005524">
    <property type="term" value="F:ATP binding"/>
    <property type="evidence" value="ECO:0007669"/>
    <property type="project" value="UniProtKB-KW"/>
</dbReference>
<evidence type="ECO:0000256" key="1">
    <source>
        <dbReference type="ARBA" id="ARBA00022448"/>
    </source>
</evidence>
<dbReference type="InterPro" id="IPR003439">
    <property type="entry name" value="ABC_transporter-like_ATP-bd"/>
</dbReference>
<keyword evidence="2" id="KW-0547">Nucleotide-binding</keyword>
<dbReference type="EMBL" id="LVHI01000032">
    <property type="protein sequence ID" value="OAK51904.1"/>
    <property type="molecule type" value="Genomic_DNA"/>
</dbReference>
<evidence type="ECO:0000256" key="3">
    <source>
        <dbReference type="ARBA" id="ARBA00022840"/>
    </source>
</evidence>
<gene>
    <name evidence="5" type="ORF">A3K89_09495</name>
</gene>
<evidence type="ECO:0000313" key="5">
    <source>
        <dbReference type="EMBL" id="OAK51904.1"/>
    </source>
</evidence>
<dbReference type="AlphaFoldDB" id="A0A177Y8S4"/>
<dbReference type="PANTHER" id="PTHR42781">
    <property type="entry name" value="SPERMIDINE/PUTRESCINE IMPORT ATP-BINDING PROTEIN POTA"/>
    <property type="match status" value="1"/>
</dbReference>
<keyword evidence="1" id="KW-0813">Transport</keyword>
<dbReference type="InterPro" id="IPR017871">
    <property type="entry name" value="ABC_transporter-like_CS"/>
</dbReference>
<evidence type="ECO:0000256" key="2">
    <source>
        <dbReference type="ARBA" id="ARBA00022741"/>
    </source>
</evidence>
<proteinExistence type="predicted"/>
<dbReference type="GO" id="GO:0016887">
    <property type="term" value="F:ATP hydrolysis activity"/>
    <property type="evidence" value="ECO:0007669"/>
    <property type="project" value="InterPro"/>
</dbReference>
<evidence type="ECO:0000313" key="6">
    <source>
        <dbReference type="Proteomes" id="UP000077519"/>
    </source>
</evidence>
<dbReference type="SMART" id="SM00382">
    <property type="entry name" value="AAA"/>
    <property type="match status" value="1"/>
</dbReference>
<dbReference type="InterPro" id="IPR003593">
    <property type="entry name" value="AAA+_ATPase"/>
</dbReference>
<protein>
    <submittedName>
        <fullName evidence="5">Nitrate ABC transporter ATP-binding protein</fullName>
    </submittedName>
</protein>
<organism evidence="5 6">
    <name type="scientific">Rhodococcoides kyotonense</name>
    <dbReference type="NCBI Taxonomy" id="398843"/>
    <lineage>
        <taxon>Bacteria</taxon>
        <taxon>Bacillati</taxon>
        <taxon>Actinomycetota</taxon>
        <taxon>Actinomycetes</taxon>
        <taxon>Mycobacteriales</taxon>
        <taxon>Nocardiaceae</taxon>
        <taxon>Rhodococcoides</taxon>
    </lineage>
</organism>
<feature type="domain" description="ABC transporter" evidence="4">
    <location>
        <begin position="11"/>
        <end position="239"/>
    </location>
</feature>
<dbReference type="Proteomes" id="UP000077519">
    <property type="component" value="Unassembled WGS sequence"/>
</dbReference>
<comment type="caution">
    <text evidence="5">The sequence shown here is derived from an EMBL/GenBank/DDBJ whole genome shotgun (WGS) entry which is preliminary data.</text>
</comment>
<dbReference type="RefSeq" id="WP_068429777.1">
    <property type="nucleotide sequence ID" value="NZ_LVHI01000032.1"/>
</dbReference>
<dbReference type="InterPro" id="IPR050093">
    <property type="entry name" value="ABC_SmlMolc_Importer"/>
</dbReference>
<dbReference type="InterPro" id="IPR027417">
    <property type="entry name" value="P-loop_NTPase"/>
</dbReference>
<dbReference type="PROSITE" id="PS50893">
    <property type="entry name" value="ABC_TRANSPORTER_2"/>
    <property type="match status" value="1"/>
</dbReference>
<sequence length="268" mass="29168">MTASTIEGVPVHVRDVAIRFGELEVVSGIDLDIQPGEFVCLLGPSGCGKSTLLSALAGFVDTAEGEVVCNDVRVEGNNTHAGMVFQSSEALFEWMTVSQNVAYGPRMRGADKAEQARIAAEYLAMVGLRHAGAKYPTQLSGGMKQRVQIARVLANQPRLVLMDEPFGALDAQTRQVLQTELDTIWRNTGCTVVFVTHDIDEAITLADRVVVMSAGPSARIKSVYTVDAPRPRDRKNPAVADLYERLRDDIRAEVVASLRNQGIEEDEL</sequence>
<evidence type="ECO:0000259" key="4">
    <source>
        <dbReference type="PROSITE" id="PS50893"/>
    </source>
</evidence>
<keyword evidence="3 5" id="KW-0067">ATP-binding</keyword>
<accession>A0A177Y8S4</accession>
<dbReference type="PROSITE" id="PS00211">
    <property type="entry name" value="ABC_TRANSPORTER_1"/>
    <property type="match status" value="1"/>
</dbReference>
<name>A0A177Y8S4_9NOCA</name>
<dbReference type="Pfam" id="PF00005">
    <property type="entry name" value="ABC_tran"/>
    <property type="match status" value="1"/>
</dbReference>
<dbReference type="SUPFAM" id="SSF52540">
    <property type="entry name" value="P-loop containing nucleoside triphosphate hydrolases"/>
    <property type="match status" value="1"/>
</dbReference>
<dbReference type="Gene3D" id="3.40.50.300">
    <property type="entry name" value="P-loop containing nucleotide triphosphate hydrolases"/>
    <property type="match status" value="1"/>
</dbReference>
<dbReference type="CDD" id="cd03293">
    <property type="entry name" value="ABC_NrtD_SsuB_transporters"/>
    <property type="match status" value="1"/>
</dbReference>
<reference evidence="5 6" key="1">
    <citation type="submission" date="2016-03" db="EMBL/GenBank/DDBJ databases">
        <title>Genome sequence of Rhodococcus kyotonensis KB10.</title>
        <authorList>
            <person name="Jeong H."/>
            <person name="Hong C.E."/>
            <person name="Jo S.H."/>
            <person name="Park J.M."/>
        </authorList>
    </citation>
    <scope>NUCLEOTIDE SEQUENCE [LARGE SCALE GENOMIC DNA]</scope>
    <source>
        <strain evidence="5 6">KB10</strain>
    </source>
</reference>